<evidence type="ECO:0000256" key="1">
    <source>
        <dbReference type="SAM" id="MobiDB-lite"/>
    </source>
</evidence>
<feature type="compositionally biased region" description="Low complexity" evidence="1">
    <location>
        <begin position="175"/>
        <end position="186"/>
    </location>
</feature>
<feature type="compositionally biased region" description="Low complexity" evidence="1">
    <location>
        <begin position="151"/>
        <end position="165"/>
    </location>
</feature>
<dbReference type="EMBL" id="WMIG01000016">
    <property type="protein sequence ID" value="MTH61461.1"/>
    <property type="molecule type" value="Genomic_DNA"/>
</dbReference>
<comment type="caution">
    <text evidence="2">The sequence shown here is derived from an EMBL/GenBank/DDBJ whole genome shotgun (WGS) entry which is preliminary data.</text>
</comment>
<dbReference type="RefSeq" id="WP_155041418.1">
    <property type="nucleotide sequence ID" value="NZ_WMIG01000016.1"/>
</dbReference>
<accession>A0A844HV85</accession>
<name>A0A844HV85_9RHOB</name>
<keyword evidence="3" id="KW-1185">Reference proteome</keyword>
<evidence type="ECO:0000313" key="2">
    <source>
        <dbReference type="EMBL" id="MTH61461.1"/>
    </source>
</evidence>
<evidence type="ECO:0008006" key="4">
    <source>
        <dbReference type="Google" id="ProtNLM"/>
    </source>
</evidence>
<reference evidence="2 3" key="1">
    <citation type="submission" date="2019-11" db="EMBL/GenBank/DDBJ databases">
        <authorList>
            <person name="Dong K."/>
        </authorList>
    </citation>
    <scope>NUCLEOTIDE SEQUENCE [LARGE SCALE GENOMIC DNA]</scope>
    <source>
        <strain evidence="2 3">NBRC 112902</strain>
    </source>
</reference>
<dbReference type="Proteomes" id="UP000449846">
    <property type="component" value="Unassembled WGS sequence"/>
</dbReference>
<gene>
    <name evidence="2" type="ORF">GL300_19795</name>
</gene>
<feature type="compositionally biased region" description="Gly residues" evidence="1">
    <location>
        <begin position="187"/>
        <end position="197"/>
    </location>
</feature>
<evidence type="ECO:0000313" key="3">
    <source>
        <dbReference type="Proteomes" id="UP000449846"/>
    </source>
</evidence>
<proteinExistence type="predicted"/>
<organism evidence="2 3">
    <name type="scientific">Paracoccus litorisediminis</name>
    <dbReference type="NCBI Taxonomy" id="2006130"/>
    <lineage>
        <taxon>Bacteria</taxon>
        <taxon>Pseudomonadati</taxon>
        <taxon>Pseudomonadota</taxon>
        <taxon>Alphaproteobacteria</taxon>
        <taxon>Rhodobacterales</taxon>
        <taxon>Paracoccaceae</taxon>
        <taxon>Paracoccus</taxon>
    </lineage>
</organism>
<feature type="region of interest" description="Disordered" evidence="1">
    <location>
        <begin position="143"/>
        <end position="197"/>
    </location>
</feature>
<dbReference type="AlphaFoldDB" id="A0A844HV85"/>
<protein>
    <recommendedName>
        <fullName evidence="4">Minor tail protein</fullName>
    </recommendedName>
</protein>
<sequence>MLPTITVSGGLITSFSRDGVDYNQITFHQSGSWLVEGVAALAAEIGWKRALGAGAATGARSTNSIYLPGPGGAGGLIDDDPIGPLVDGTYTVEIGAAGPAIATAVNIANQGSDSTLSHPGGLVETATGGGYGAISGSYANAGPGGSGGGARAQTNATGTNTNFGTGVDGQGYRGGSANSSSTAGNAASGGSGGAGGPGGNAAAGVAGAAGLGVELDWLAVPTIVCAGERGILLSESGIASEDKTLGSGSRGALSANVGKAGDGFLFVRVRADQVTVRMAA</sequence>